<dbReference type="GO" id="GO:0005794">
    <property type="term" value="C:Golgi apparatus"/>
    <property type="evidence" value="ECO:0007669"/>
    <property type="project" value="TreeGrafter"/>
</dbReference>
<dbReference type="OrthoDB" id="303523at2759"/>
<reference evidence="11" key="1">
    <citation type="submission" date="2021-01" db="EMBL/GenBank/DDBJ databases">
        <authorList>
            <consortium name="Genoscope - CEA"/>
            <person name="William W."/>
        </authorList>
    </citation>
    <scope>NUCLEOTIDE SEQUENCE</scope>
</reference>
<comment type="caution">
    <text evidence="11">The sequence shown here is derived from an EMBL/GenBank/DDBJ whole genome shotgun (WGS) entry which is preliminary data.</text>
</comment>
<keyword evidence="8" id="KW-0675">Receptor</keyword>
<dbReference type="GO" id="GO:0003924">
    <property type="term" value="F:GTPase activity"/>
    <property type="evidence" value="ECO:0007669"/>
    <property type="project" value="TreeGrafter"/>
</dbReference>
<keyword evidence="4" id="KW-0256">Endoplasmic reticulum</keyword>
<dbReference type="Proteomes" id="UP000683925">
    <property type="component" value="Unassembled WGS sequence"/>
</dbReference>
<name>A0A8S1WJ06_PAROT</name>
<dbReference type="AlphaFoldDB" id="A0A8S1WJ06"/>
<organism evidence="11 12">
    <name type="scientific">Paramecium octaurelia</name>
    <dbReference type="NCBI Taxonomy" id="43137"/>
    <lineage>
        <taxon>Eukaryota</taxon>
        <taxon>Sar</taxon>
        <taxon>Alveolata</taxon>
        <taxon>Ciliophora</taxon>
        <taxon>Intramacronucleata</taxon>
        <taxon>Oligohymenophorea</taxon>
        <taxon>Peniculida</taxon>
        <taxon>Parameciidae</taxon>
        <taxon>Paramecium</taxon>
    </lineage>
</organism>
<evidence type="ECO:0000256" key="4">
    <source>
        <dbReference type="ARBA" id="ARBA00022824"/>
    </source>
</evidence>
<sequence>MYIIIAILVLVFVVAFYITSKRQSGVQQANANNSVIFIVGDKNAGKTSLLYCLSNQNSSIQTTNSIEPNQTELAKPNNQSVIVVDVPGNNYQKEQFLNKIQEAKKIILVTDSSETSQIGATAAILYNILISIPFQKSKVPILIVLNKQDKEKAYKAPDFEMFLSREIEKIKKSRKAVQEQRENTNDRLRFQESQFDINEYSSIKIVEQSVKDCNIQEVQKFIFN</sequence>
<evidence type="ECO:0000256" key="3">
    <source>
        <dbReference type="ARBA" id="ARBA00022741"/>
    </source>
</evidence>
<dbReference type="PANTHER" id="PTHR45909:SF1">
    <property type="entry name" value="ADP-RIBOSYLATION FACTOR-RELATED PROTEIN 1"/>
    <property type="match status" value="1"/>
</dbReference>
<keyword evidence="6" id="KW-0342">GTP-binding</keyword>
<keyword evidence="12" id="KW-1185">Reference proteome</keyword>
<dbReference type="InterPro" id="IPR024156">
    <property type="entry name" value="Small_GTPase_ARF"/>
</dbReference>
<evidence type="ECO:0000313" key="11">
    <source>
        <dbReference type="EMBL" id="CAD8188670.1"/>
    </source>
</evidence>
<dbReference type="PANTHER" id="PTHR45909">
    <property type="entry name" value="ADP-RIBOSYLATION FACTOR-RELATED PROTEIN 1"/>
    <property type="match status" value="1"/>
</dbReference>
<protein>
    <recommendedName>
        <fullName evidence="13">Signal recognition particle receptor subunit beta</fullName>
    </recommendedName>
</protein>
<evidence type="ECO:0000313" key="12">
    <source>
        <dbReference type="Proteomes" id="UP000683925"/>
    </source>
</evidence>
<dbReference type="GO" id="GO:0043001">
    <property type="term" value="P:Golgi to plasma membrane protein transport"/>
    <property type="evidence" value="ECO:0007669"/>
    <property type="project" value="TreeGrafter"/>
</dbReference>
<proteinExistence type="predicted"/>
<feature type="coiled-coil region" evidence="10">
    <location>
        <begin position="163"/>
        <end position="194"/>
    </location>
</feature>
<dbReference type="Pfam" id="PF09439">
    <property type="entry name" value="SRPRB"/>
    <property type="match status" value="1"/>
</dbReference>
<dbReference type="InterPro" id="IPR019009">
    <property type="entry name" value="SRP_receptor_beta_su"/>
</dbReference>
<dbReference type="GO" id="GO:0034067">
    <property type="term" value="P:protein localization to Golgi apparatus"/>
    <property type="evidence" value="ECO:0007669"/>
    <property type="project" value="TreeGrafter"/>
</dbReference>
<keyword evidence="10" id="KW-0175">Coiled coil</keyword>
<evidence type="ECO:0008006" key="13">
    <source>
        <dbReference type="Google" id="ProtNLM"/>
    </source>
</evidence>
<keyword evidence="5" id="KW-1133">Transmembrane helix</keyword>
<accession>A0A8S1WJ06</accession>
<dbReference type="OMA" id="GNNYQKE"/>
<comment type="subcellular location">
    <subcellularLocation>
        <location evidence="9">Endomembrane system</location>
        <topology evidence="9">Single-pass membrane protein</topology>
    </subcellularLocation>
    <subcellularLocation>
        <location evidence="1">Endoplasmic reticulum membrane</location>
    </subcellularLocation>
</comment>
<evidence type="ECO:0000256" key="6">
    <source>
        <dbReference type="ARBA" id="ARBA00023134"/>
    </source>
</evidence>
<evidence type="ECO:0000256" key="2">
    <source>
        <dbReference type="ARBA" id="ARBA00022692"/>
    </source>
</evidence>
<dbReference type="EMBL" id="CAJJDP010000092">
    <property type="protein sequence ID" value="CAD8188670.1"/>
    <property type="molecule type" value="Genomic_DNA"/>
</dbReference>
<evidence type="ECO:0000256" key="8">
    <source>
        <dbReference type="ARBA" id="ARBA00023170"/>
    </source>
</evidence>
<keyword evidence="7" id="KW-0472">Membrane</keyword>
<evidence type="ECO:0000256" key="9">
    <source>
        <dbReference type="ARBA" id="ARBA00037847"/>
    </source>
</evidence>
<dbReference type="InterPro" id="IPR005225">
    <property type="entry name" value="Small_GTP-bd"/>
</dbReference>
<evidence type="ECO:0000256" key="1">
    <source>
        <dbReference type="ARBA" id="ARBA00004586"/>
    </source>
</evidence>
<gene>
    <name evidence="11" type="ORF">POCTA_138.1.T0930089</name>
</gene>
<dbReference type="GO" id="GO:0006886">
    <property type="term" value="P:intracellular protein transport"/>
    <property type="evidence" value="ECO:0007669"/>
    <property type="project" value="TreeGrafter"/>
</dbReference>
<keyword evidence="2" id="KW-0812">Transmembrane</keyword>
<dbReference type="NCBIfam" id="TIGR00231">
    <property type="entry name" value="small_GTP"/>
    <property type="match status" value="1"/>
</dbReference>
<evidence type="ECO:0000256" key="10">
    <source>
        <dbReference type="SAM" id="Coils"/>
    </source>
</evidence>
<evidence type="ECO:0000256" key="5">
    <source>
        <dbReference type="ARBA" id="ARBA00022989"/>
    </source>
</evidence>
<evidence type="ECO:0000256" key="7">
    <source>
        <dbReference type="ARBA" id="ARBA00023136"/>
    </source>
</evidence>
<dbReference type="GO" id="GO:0005789">
    <property type="term" value="C:endoplasmic reticulum membrane"/>
    <property type="evidence" value="ECO:0007669"/>
    <property type="project" value="UniProtKB-SubCell"/>
</dbReference>
<keyword evidence="3" id="KW-0547">Nucleotide-binding</keyword>
<dbReference type="GO" id="GO:0005525">
    <property type="term" value="F:GTP binding"/>
    <property type="evidence" value="ECO:0007669"/>
    <property type="project" value="UniProtKB-KW"/>
</dbReference>